<reference evidence="7 8" key="1">
    <citation type="journal article" date="2019" name="Int. J. Syst. Evol. Microbiol.">
        <title>The Global Catalogue of Microorganisms (GCM) 10K type strain sequencing project: providing services to taxonomists for standard genome sequencing and annotation.</title>
        <authorList>
            <consortium name="The Broad Institute Genomics Platform"/>
            <consortium name="The Broad Institute Genome Sequencing Center for Infectious Disease"/>
            <person name="Wu L."/>
            <person name="Ma J."/>
        </authorList>
    </citation>
    <scope>NUCLEOTIDE SEQUENCE [LARGE SCALE GENOMIC DNA]</scope>
    <source>
        <strain evidence="7 8">JCM 6923</strain>
    </source>
</reference>
<evidence type="ECO:0000256" key="1">
    <source>
        <dbReference type="ARBA" id="ARBA00022722"/>
    </source>
</evidence>
<dbReference type="Pfam" id="PF13470">
    <property type="entry name" value="PIN_3"/>
    <property type="match status" value="1"/>
</dbReference>
<evidence type="ECO:0000313" key="7">
    <source>
        <dbReference type="EMBL" id="GAA2500782.1"/>
    </source>
</evidence>
<evidence type="ECO:0000256" key="3">
    <source>
        <dbReference type="ARBA" id="ARBA00022801"/>
    </source>
</evidence>
<sequence>MAFVVIYDACVLYPNTLRDLLIRVSQRGFVRARWTELILDEVDRSIERGYNIAPEALARRRSLMNQAVPDCLVTGFEPLIEGLKLPDTDDRHVLAAAIRAGAQVIVTNNRKDFPPDYLADWDIERKSADEFMMDLIGLDDRVVYACVQEIATSWRRPPQTFDDVLGQLEKSGLTQSVAALRRGPGAVSSPTY</sequence>
<dbReference type="InterPro" id="IPR002716">
    <property type="entry name" value="PIN_dom"/>
</dbReference>
<protein>
    <submittedName>
        <fullName evidence="7">PIN domain-containing protein</fullName>
    </submittedName>
</protein>
<evidence type="ECO:0000256" key="4">
    <source>
        <dbReference type="ARBA" id="ARBA00022842"/>
    </source>
</evidence>
<evidence type="ECO:0000256" key="2">
    <source>
        <dbReference type="ARBA" id="ARBA00022723"/>
    </source>
</evidence>
<keyword evidence="1" id="KW-0540">Nuclease</keyword>
<keyword evidence="4" id="KW-0460">Magnesium</keyword>
<dbReference type="InterPro" id="IPR029060">
    <property type="entry name" value="PIN-like_dom_sf"/>
</dbReference>
<proteinExistence type="predicted"/>
<keyword evidence="2" id="KW-0479">Metal-binding</keyword>
<organism evidence="7 8">
    <name type="scientific">Streptomyces graminearus</name>
    <dbReference type="NCBI Taxonomy" id="284030"/>
    <lineage>
        <taxon>Bacteria</taxon>
        <taxon>Bacillati</taxon>
        <taxon>Actinomycetota</taxon>
        <taxon>Actinomycetes</taxon>
        <taxon>Kitasatosporales</taxon>
        <taxon>Streptomycetaceae</taxon>
        <taxon>Streptomyces</taxon>
    </lineage>
</organism>
<accession>A0ABN3MF23</accession>
<dbReference type="Pfam" id="PF26343">
    <property type="entry name" value="VapC50_C"/>
    <property type="match status" value="1"/>
</dbReference>
<feature type="domain" description="VapC50 C-terminal" evidence="6">
    <location>
        <begin position="128"/>
        <end position="182"/>
    </location>
</feature>
<dbReference type="InterPro" id="IPR058652">
    <property type="entry name" value="VapC50_C"/>
</dbReference>
<evidence type="ECO:0000259" key="5">
    <source>
        <dbReference type="Pfam" id="PF13470"/>
    </source>
</evidence>
<evidence type="ECO:0000259" key="6">
    <source>
        <dbReference type="Pfam" id="PF26343"/>
    </source>
</evidence>
<comment type="caution">
    <text evidence="7">The sequence shown here is derived from an EMBL/GenBank/DDBJ whole genome shotgun (WGS) entry which is preliminary data.</text>
</comment>
<dbReference type="EMBL" id="BAAATL010000029">
    <property type="protein sequence ID" value="GAA2500782.1"/>
    <property type="molecule type" value="Genomic_DNA"/>
</dbReference>
<feature type="domain" description="PIN" evidence="5">
    <location>
        <begin position="5"/>
        <end position="111"/>
    </location>
</feature>
<dbReference type="SUPFAM" id="SSF88723">
    <property type="entry name" value="PIN domain-like"/>
    <property type="match status" value="1"/>
</dbReference>
<name>A0ABN3MF23_9ACTN</name>
<evidence type="ECO:0000313" key="8">
    <source>
        <dbReference type="Proteomes" id="UP001501721"/>
    </source>
</evidence>
<gene>
    <name evidence="7" type="ORF">GCM10010422_57530</name>
</gene>
<dbReference type="Proteomes" id="UP001501721">
    <property type="component" value="Unassembled WGS sequence"/>
</dbReference>
<keyword evidence="3" id="KW-0378">Hydrolase</keyword>
<keyword evidence="8" id="KW-1185">Reference proteome</keyword>
<dbReference type="RefSeq" id="WP_346077933.1">
    <property type="nucleotide sequence ID" value="NZ_BAAATL010000029.1"/>
</dbReference>